<dbReference type="AlphaFoldDB" id="A0A382KF02"/>
<dbReference type="InterPro" id="IPR036291">
    <property type="entry name" value="NAD(P)-bd_dom_sf"/>
</dbReference>
<dbReference type="GO" id="GO:0016616">
    <property type="term" value="F:oxidoreductase activity, acting on the CH-OH group of donors, NAD or NADP as acceptor"/>
    <property type="evidence" value="ECO:0007669"/>
    <property type="project" value="TreeGrafter"/>
</dbReference>
<dbReference type="Pfam" id="PF13561">
    <property type="entry name" value="adh_short_C2"/>
    <property type="match status" value="1"/>
</dbReference>
<accession>A0A382KF02</accession>
<dbReference type="FunFam" id="3.40.50.720:FF:000084">
    <property type="entry name" value="Short-chain dehydrogenase reductase"/>
    <property type="match status" value="1"/>
</dbReference>
<gene>
    <name evidence="3" type="ORF">METZ01_LOCUS275822</name>
</gene>
<dbReference type="GO" id="GO:0048038">
    <property type="term" value="F:quinone binding"/>
    <property type="evidence" value="ECO:0007669"/>
    <property type="project" value="TreeGrafter"/>
</dbReference>
<evidence type="ECO:0008006" key="4">
    <source>
        <dbReference type="Google" id="ProtNLM"/>
    </source>
</evidence>
<dbReference type="PANTHER" id="PTHR42760:SF133">
    <property type="entry name" value="3-OXOACYL-[ACYL-CARRIER-PROTEIN] REDUCTASE"/>
    <property type="match status" value="1"/>
</dbReference>
<dbReference type="InterPro" id="IPR002347">
    <property type="entry name" value="SDR_fam"/>
</dbReference>
<dbReference type="GO" id="GO:0006633">
    <property type="term" value="P:fatty acid biosynthetic process"/>
    <property type="evidence" value="ECO:0007669"/>
    <property type="project" value="TreeGrafter"/>
</dbReference>
<dbReference type="PANTHER" id="PTHR42760">
    <property type="entry name" value="SHORT-CHAIN DEHYDROGENASES/REDUCTASES FAMILY MEMBER"/>
    <property type="match status" value="1"/>
</dbReference>
<evidence type="ECO:0000313" key="3">
    <source>
        <dbReference type="EMBL" id="SVC22968.1"/>
    </source>
</evidence>
<keyword evidence="2" id="KW-0560">Oxidoreductase</keyword>
<dbReference type="EMBL" id="UINC01080227">
    <property type="protein sequence ID" value="SVC22968.1"/>
    <property type="molecule type" value="Genomic_DNA"/>
</dbReference>
<dbReference type="SUPFAM" id="SSF51735">
    <property type="entry name" value="NAD(P)-binding Rossmann-fold domains"/>
    <property type="match status" value="1"/>
</dbReference>
<comment type="similarity">
    <text evidence="1">Belongs to the short-chain dehydrogenases/reductases (SDR) family.</text>
</comment>
<protein>
    <recommendedName>
        <fullName evidence="4">Gluconate 5-dehydrogenase</fullName>
    </recommendedName>
</protein>
<dbReference type="PRINTS" id="PR00081">
    <property type="entry name" value="GDHRDH"/>
</dbReference>
<dbReference type="PRINTS" id="PR00080">
    <property type="entry name" value="SDRFAMILY"/>
</dbReference>
<reference evidence="3" key="1">
    <citation type="submission" date="2018-05" db="EMBL/GenBank/DDBJ databases">
        <authorList>
            <person name="Lanie J.A."/>
            <person name="Ng W.-L."/>
            <person name="Kazmierczak K.M."/>
            <person name="Andrzejewski T.M."/>
            <person name="Davidsen T.M."/>
            <person name="Wayne K.J."/>
            <person name="Tettelin H."/>
            <person name="Glass J.I."/>
            <person name="Rusch D."/>
            <person name="Podicherti R."/>
            <person name="Tsui H.-C.T."/>
            <person name="Winkler M.E."/>
        </authorList>
    </citation>
    <scope>NUCLEOTIDE SEQUENCE</scope>
</reference>
<dbReference type="Gene3D" id="3.40.50.720">
    <property type="entry name" value="NAD(P)-binding Rossmann-like Domain"/>
    <property type="match status" value="1"/>
</dbReference>
<proteinExistence type="inferred from homology"/>
<sequence>MTKTIQELFDLTGRTAIVTGGGTHLGTAFTEALCDLGAKVYIASRRARLCEEVAERLRGRGMDVVGTECDVTDESQVEALVERVMVENGRLDIAVCNAGGSFTTSYPPDGDIDEFKQTLDVNLTGTYITAQCATRVMIPEKRGSIITLGSIGATLSMDPRIYNSEFKRSGPPYLAAKGGVLNLTRALAAEFGEYGITVNCISPGQVPRIDTNVDQIETFRNMVPLRRTGLPEDLKGSLALLASDAGVWITGQEIRIDGGWSIW</sequence>
<evidence type="ECO:0000256" key="2">
    <source>
        <dbReference type="ARBA" id="ARBA00023002"/>
    </source>
</evidence>
<evidence type="ECO:0000256" key="1">
    <source>
        <dbReference type="ARBA" id="ARBA00006484"/>
    </source>
</evidence>
<organism evidence="3">
    <name type="scientific">marine metagenome</name>
    <dbReference type="NCBI Taxonomy" id="408172"/>
    <lineage>
        <taxon>unclassified sequences</taxon>
        <taxon>metagenomes</taxon>
        <taxon>ecological metagenomes</taxon>
    </lineage>
</organism>
<name>A0A382KF02_9ZZZZ</name>